<dbReference type="EMBL" id="CP022203">
    <property type="protein sequence ID" value="ATB46567.1"/>
    <property type="molecule type" value="Genomic_DNA"/>
</dbReference>
<evidence type="ECO:0000313" key="3">
    <source>
        <dbReference type="Proteomes" id="UP000217343"/>
    </source>
</evidence>
<evidence type="ECO:0000256" key="1">
    <source>
        <dbReference type="SAM" id="Phobius"/>
    </source>
</evidence>
<keyword evidence="1" id="KW-0812">Transmembrane</keyword>
<gene>
    <name evidence="2" type="ORF">MYMAC_002172</name>
</gene>
<proteinExistence type="predicted"/>
<keyword evidence="3" id="KW-1185">Reference proteome</keyword>
<feature type="transmembrane region" description="Helical" evidence="1">
    <location>
        <begin position="31"/>
        <end position="52"/>
    </location>
</feature>
<name>A0A250JSW2_9BACT</name>
<evidence type="ECO:0000313" key="2">
    <source>
        <dbReference type="EMBL" id="ATB46567.1"/>
    </source>
</evidence>
<dbReference type="Proteomes" id="UP000217343">
    <property type="component" value="Chromosome"/>
</dbReference>
<keyword evidence="1" id="KW-1133">Transmembrane helix</keyword>
<dbReference type="RefSeq" id="WP_013938780.1">
    <property type="nucleotide sequence ID" value="NZ_CP022203.1"/>
</dbReference>
<dbReference type="AlphaFoldDB" id="A0A250JSW2"/>
<reference evidence="2 3" key="1">
    <citation type="submission" date="2017-06" db="EMBL/GenBank/DDBJ databases">
        <title>Sequencing and comparative analysis of myxobacterial genomes.</title>
        <authorList>
            <person name="Rupp O."/>
            <person name="Goesmann A."/>
            <person name="Sogaard-Andersen L."/>
        </authorList>
    </citation>
    <scope>NUCLEOTIDE SEQUENCE [LARGE SCALE GENOMIC DNA]</scope>
    <source>
        <strain evidence="2 3">DSM 14697</strain>
    </source>
</reference>
<dbReference type="KEGG" id="mmas:MYMAC_002172"/>
<sequence>MPQLLVLPDGRRLPLDKPVIFKHGRSRMGTVLAVAQGLGLATAGVSLGTALSMRGPDGRYSTSDAGKARTLNATYLAGAYVFAAAYVYGVLDGVVLTPAPPGHPAP</sequence>
<protein>
    <submittedName>
        <fullName evidence="2">Uncharacterized protein</fullName>
    </submittedName>
</protein>
<keyword evidence="1" id="KW-0472">Membrane</keyword>
<accession>A0A250JSW2</accession>
<organism evidence="2 3">
    <name type="scientific">Corallococcus macrosporus DSM 14697</name>
    <dbReference type="NCBI Taxonomy" id="1189310"/>
    <lineage>
        <taxon>Bacteria</taxon>
        <taxon>Pseudomonadati</taxon>
        <taxon>Myxococcota</taxon>
        <taxon>Myxococcia</taxon>
        <taxon>Myxococcales</taxon>
        <taxon>Cystobacterineae</taxon>
        <taxon>Myxococcaceae</taxon>
        <taxon>Corallococcus</taxon>
    </lineage>
</organism>
<feature type="transmembrane region" description="Helical" evidence="1">
    <location>
        <begin position="73"/>
        <end position="91"/>
    </location>
</feature>